<evidence type="ECO:0000256" key="7">
    <source>
        <dbReference type="ARBA" id="ARBA00035208"/>
    </source>
</evidence>
<feature type="compositionally biased region" description="Basic residues" evidence="9">
    <location>
        <begin position="64"/>
        <end position="75"/>
    </location>
</feature>
<dbReference type="GeneID" id="27215739"/>
<dbReference type="SUPFAM" id="SSF52166">
    <property type="entry name" value="Ribosomal protein L4"/>
    <property type="match status" value="1"/>
</dbReference>
<evidence type="ECO:0000256" key="6">
    <source>
        <dbReference type="ARBA" id="ARBA00023274"/>
    </source>
</evidence>
<dbReference type="RefSeq" id="YP_009244022.1">
    <property type="nucleotide sequence ID" value="NC_029857.1"/>
</dbReference>
<dbReference type="NCBIfam" id="TIGR03953">
    <property type="entry name" value="rplD_bact"/>
    <property type="match status" value="1"/>
</dbReference>
<name>A0A141SD96_9FLOR</name>
<evidence type="ECO:0000256" key="5">
    <source>
        <dbReference type="ARBA" id="ARBA00022980"/>
    </source>
</evidence>
<dbReference type="GO" id="GO:0003735">
    <property type="term" value="F:structural constituent of ribosome"/>
    <property type="evidence" value="ECO:0007669"/>
    <property type="project" value="InterPro"/>
</dbReference>
<gene>
    <name evidence="10" type="primary">rpl4</name>
    <name evidence="10" type="ORF">Sdur_235</name>
</gene>
<protein>
    <recommendedName>
        <fullName evidence="7">Large ribosomal subunit protein uL4c</fullName>
    </recommendedName>
    <alternativeName>
        <fullName evidence="8">50S ribosomal protein L4, chloroplastic</fullName>
    </alternativeName>
</protein>
<keyword evidence="4" id="KW-0694">RNA-binding</keyword>
<dbReference type="HAMAP" id="MF_01328_B">
    <property type="entry name" value="Ribosomal_uL4_B"/>
    <property type="match status" value="1"/>
</dbReference>
<dbReference type="PANTHER" id="PTHR10746">
    <property type="entry name" value="50S RIBOSOMAL PROTEIN L4"/>
    <property type="match status" value="1"/>
</dbReference>
<keyword evidence="3" id="KW-0699">rRNA-binding</keyword>
<proteinExistence type="inferred from homology"/>
<evidence type="ECO:0000256" key="4">
    <source>
        <dbReference type="ARBA" id="ARBA00022884"/>
    </source>
</evidence>
<evidence type="ECO:0000256" key="9">
    <source>
        <dbReference type="SAM" id="MobiDB-lite"/>
    </source>
</evidence>
<accession>A0A141SD96</accession>
<dbReference type="InterPro" id="IPR013005">
    <property type="entry name" value="Ribosomal_uL4-like"/>
</dbReference>
<evidence type="ECO:0000313" key="10">
    <source>
        <dbReference type="EMBL" id="AMK96264.1"/>
    </source>
</evidence>
<evidence type="ECO:0000256" key="3">
    <source>
        <dbReference type="ARBA" id="ARBA00022730"/>
    </source>
</evidence>
<keyword evidence="5 10" id="KW-0689">Ribosomal protein</keyword>
<dbReference type="PANTHER" id="PTHR10746:SF17">
    <property type="entry name" value="LARGE RIBOSOMAL SUBUNIT PROTEIN UL4C"/>
    <property type="match status" value="1"/>
</dbReference>
<keyword evidence="10" id="KW-0934">Plastid</keyword>
<geneLocation type="plastid" evidence="10"/>
<evidence type="ECO:0000256" key="1">
    <source>
        <dbReference type="ARBA" id="ARBA00004083"/>
    </source>
</evidence>
<keyword evidence="6" id="KW-0687">Ribonucleoprotein</keyword>
<evidence type="ECO:0000256" key="8">
    <source>
        <dbReference type="ARBA" id="ARBA00035387"/>
    </source>
</evidence>
<dbReference type="GO" id="GO:0019843">
    <property type="term" value="F:rRNA binding"/>
    <property type="evidence" value="ECO:0007669"/>
    <property type="project" value="UniProtKB-KW"/>
</dbReference>
<organism evidence="10">
    <name type="scientific">Sporolithon durum</name>
    <dbReference type="NCBI Taxonomy" id="48970"/>
    <lineage>
        <taxon>Eukaryota</taxon>
        <taxon>Rhodophyta</taxon>
        <taxon>Florideophyceae</taxon>
        <taxon>Corallinophycidae</taxon>
        <taxon>Sporolithales</taxon>
        <taxon>Sporolithaceae</taxon>
        <taxon>Sporolithon</taxon>
    </lineage>
</organism>
<comment type="similarity">
    <text evidence="2">Belongs to the universal ribosomal protein uL4 family.</text>
</comment>
<comment type="function">
    <text evidence="1">Probably binds the 23S rRNA.</text>
</comment>
<dbReference type="AlphaFoldDB" id="A0A141SD96"/>
<dbReference type="GO" id="GO:1990904">
    <property type="term" value="C:ribonucleoprotein complex"/>
    <property type="evidence" value="ECO:0007669"/>
    <property type="project" value="UniProtKB-KW"/>
</dbReference>
<dbReference type="InterPro" id="IPR002136">
    <property type="entry name" value="Ribosomal_uL4"/>
</dbReference>
<reference evidence="10" key="1">
    <citation type="submission" date="2015-07" db="EMBL/GenBank/DDBJ databases">
        <title>Reconstructing the complex evolutionary history of mobile plasmids in red algal genomes.</title>
        <authorList>
            <person name="Lee J."/>
            <person name="Kim K.M."/>
            <person name="Yang E.C."/>
            <person name="Miller K.A."/>
            <person name="Boo S.M."/>
            <person name="Bhattacharya D."/>
            <person name="Yoon H.S."/>
        </authorList>
    </citation>
    <scope>NUCLEOTIDE SEQUENCE</scope>
</reference>
<dbReference type="EMBL" id="KT266785">
    <property type="protein sequence ID" value="AMK96264.1"/>
    <property type="molecule type" value="Genomic_DNA"/>
</dbReference>
<feature type="region of interest" description="Disordered" evidence="9">
    <location>
        <begin position="50"/>
        <end position="82"/>
    </location>
</feature>
<sequence length="214" mass="24464">MTVETNITYSVLSSESIKKYDKELKLKVSNTNGMYIIHRALVQQLHEKRQGNANCKNRSEVRGGGKKPWKQKGTGKARAGSIRSPLWRGGGVIFGPKSKEFHKKINKREKQLALRTLLYNKKQNTIIIENTENLVQQTKTQKVLKQLKNLQIDTIKQVLIIVGKKEKQLYLTTRNLHNIEIIDASHINIYAILKAQTIIIEAKALDIIHKIYNG</sequence>
<dbReference type="Pfam" id="PF00573">
    <property type="entry name" value="Ribosomal_L4"/>
    <property type="match status" value="1"/>
</dbReference>
<evidence type="ECO:0000256" key="2">
    <source>
        <dbReference type="ARBA" id="ARBA00010528"/>
    </source>
</evidence>
<dbReference type="InterPro" id="IPR023574">
    <property type="entry name" value="Ribosomal_uL4_dom_sf"/>
</dbReference>
<dbReference type="Gene3D" id="3.40.1370.10">
    <property type="match status" value="1"/>
</dbReference>
<dbReference type="GO" id="GO:0005840">
    <property type="term" value="C:ribosome"/>
    <property type="evidence" value="ECO:0007669"/>
    <property type="project" value="UniProtKB-KW"/>
</dbReference>
<dbReference type="GO" id="GO:0006412">
    <property type="term" value="P:translation"/>
    <property type="evidence" value="ECO:0007669"/>
    <property type="project" value="InterPro"/>
</dbReference>